<dbReference type="InterPro" id="IPR024370">
    <property type="entry name" value="PBP_domain"/>
</dbReference>
<comment type="caution">
    <text evidence="2">The sequence shown here is derived from an EMBL/GenBank/DDBJ whole genome shotgun (WGS) entry which is preliminary data.</text>
</comment>
<dbReference type="PANTHER" id="PTHR37945:SF1">
    <property type="entry name" value="EXTRACELLULAR TUNGSTATE BINDING PROTEIN"/>
    <property type="match status" value="1"/>
</dbReference>
<dbReference type="EMBL" id="QNZL01000055">
    <property type="protein sequence ID" value="RTZ80980.1"/>
    <property type="molecule type" value="Genomic_DNA"/>
</dbReference>
<evidence type="ECO:0000313" key="3">
    <source>
        <dbReference type="Proteomes" id="UP000286801"/>
    </source>
</evidence>
<accession>A0A432GCU2</accession>
<organism evidence="2 3">
    <name type="scientific">SAR324 cluster bacterium</name>
    <dbReference type="NCBI Taxonomy" id="2024889"/>
    <lineage>
        <taxon>Bacteria</taxon>
        <taxon>Deltaproteobacteria</taxon>
        <taxon>SAR324 cluster</taxon>
    </lineage>
</organism>
<sequence length="279" mass="31356">MSINIVIRFDKFLVKKYLLWFLFCYLNSGIIQAEPIRLATTTSTDNSGLLREIIPHFEQKTGNVVHVLSVATGHALRLGQDGNVDVVLVHAPNAEMHWVEAGYGVNRRSVMVNDFVILGPENDPAGIRGERNAVKTLQKIARGKHIFVSRGDDSGTHKKEMALWKKTRMKPSVTWYRETGQGMGRVLQMADELNAYTISDRGTWLVLRSKLSLKLLFEGDPELHNPYSIIAVNPSRYPGINYMGAMSLIAWLTSVDGQNQIRKFKLDGQSLFFPSAILD</sequence>
<dbReference type="AlphaFoldDB" id="A0A432GCU2"/>
<dbReference type="PANTHER" id="PTHR37945">
    <property type="entry name" value="EXTRACELLULAR TUNGSTATE BINDING PROTEIN"/>
    <property type="match status" value="1"/>
</dbReference>
<reference evidence="2 3" key="1">
    <citation type="submission" date="2018-06" db="EMBL/GenBank/DDBJ databases">
        <title>Combined omics and stable isotope probing to characterize newly discovered Mariana Back-Arc vent microbial communities.</title>
        <authorList>
            <person name="Trembath-Reichert E."/>
            <person name="Huber J.A."/>
        </authorList>
    </citation>
    <scope>NUCLEOTIDE SEQUENCE [LARGE SCALE GENOMIC DNA]</scope>
    <source>
        <strain evidence="2">MAG 63_1</strain>
    </source>
</reference>
<name>A0A432GCU2_9DELT</name>
<evidence type="ECO:0000313" key="2">
    <source>
        <dbReference type="EMBL" id="RTZ80980.1"/>
    </source>
</evidence>
<dbReference type="Pfam" id="PF12849">
    <property type="entry name" value="PBP_like_2"/>
    <property type="match status" value="1"/>
</dbReference>
<proteinExistence type="predicted"/>
<dbReference type="Gene3D" id="3.40.190.10">
    <property type="entry name" value="Periplasmic binding protein-like II"/>
    <property type="match status" value="2"/>
</dbReference>
<dbReference type="InterPro" id="IPR052738">
    <property type="entry name" value="ABC-Tungstate_binding"/>
</dbReference>
<dbReference type="SUPFAM" id="SSF53850">
    <property type="entry name" value="Periplasmic binding protein-like II"/>
    <property type="match status" value="1"/>
</dbReference>
<feature type="domain" description="PBP" evidence="1">
    <location>
        <begin position="38"/>
        <end position="254"/>
    </location>
</feature>
<protein>
    <submittedName>
        <fullName evidence="2">Tungsten ABC transporter substrate-binding protein</fullName>
    </submittedName>
</protein>
<gene>
    <name evidence="2" type="ORF">DSY97_02090</name>
</gene>
<evidence type="ECO:0000259" key="1">
    <source>
        <dbReference type="Pfam" id="PF12849"/>
    </source>
</evidence>
<dbReference type="Proteomes" id="UP000286801">
    <property type="component" value="Unassembled WGS sequence"/>
</dbReference>